<comment type="caution">
    <text evidence="3">The sequence shown here is derived from an EMBL/GenBank/DDBJ whole genome shotgun (WGS) entry which is preliminary data.</text>
</comment>
<dbReference type="RefSeq" id="XP_022469563.1">
    <property type="nucleotide sequence ID" value="XM_022623942.1"/>
</dbReference>
<dbReference type="AlphaFoldDB" id="A0A1G4ATA6"/>
<evidence type="ECO:0000313" key="4">
    <source>
        <dbReference type="Proteomes" id="UP000176998"/>
    </source>
</evidence>
<feature type="region of interest" description="Disordered" evidence="1">
    <location>
        <begin position="356"/>
        <end position="400"/>
    </location>
</feature>
<dbReference type="OrthoDB" id="1577640at2759"/>
<accession>A0A1G4ATA6</accession>
<evidence type="ECO:0000256" key="2">
    <source>
        <dbReference type="SAM" id="Phobius"/>
    </source>
</evidence>
<keyword evidence="2" id="KW-1133">Transmembrane helix</keyword>
<proteinExistence type="predicted"/>
<protein>
    <recommendedName>
        <fullName evidence="5">CorA-like Mg2+ transporter</fullName>
    </recommendedName>
</protein>
<evidence type="ECO:0000313" key="3">
    <source>
        <dbReference type="EMBL" id="OHE92394.1"/>
    </source>
</evidence>
<keyword evidence="2" id="KW-0472">Membrane</keyword>
<feature type="transmembrane region" description="Helical" evidence="2">
    <location>
        <begin position="531"/>
        <end position="552"/>
    </location>
</feature>
<organism evidence="3 4">
    <name type="scientific">Colletotrichum orchidophilum</name>
    <dbReference type="NCBI Taxonomy" id="1209926"/>
    <lineage>
        <taxon>Eukaryota</taxon>
        <taxon>Fungi</taxon>
        <taxon>Dikarya</taxon>
        <taxon>Ascomycota</taxon>
        <taxon>Pezizomycotina</taxon>
        <taxon>Sordariomycetes</taxon>
        <taxon>Hypocreomycetidae</taxon>
        <taxon>Glomerellales</taxon>
        <taxon>Glomerellaceae</taxon>
        <taxon>Colletotrichum</taxon>
    </lineage>
</organism>
<feature type="region of interest" description="Disordered" evidence="1">
    <location>
        <begin position="496"/>
        <end position="518"/>
    </location>
</feature>
<dbReference type="Gene3D" id="1.20.58.340">
    <property type="entry name" value="Magnesium transport protein CorA, transmembrane region"/>
    <property type="match status" value="1"/>
</dbReference>
<reference evidence="3 4" key="1">
    <citation type="submission" date="2016-09" db="EMBL/GenBank/DDBJ databases">
        <authorList>
            <person name="Capua I."/>
            <person name="De Benedictis P."/>
            <person name="Joannis T."/>
            <person name="Lombin L.H."/>
            <person name="Cattoli G."/>
        </authorList>
    </citation>
    <scope>NUCLEOTIDE SEQUENCE [LARGE SCALE GENOMIC DNA]</scope>
    <source>
        <strain evidence="3 4">IMI 309357</strain>
    </source>
</reference>
<feature type="compositionally biased region" description="Gly residues" evidence="1">
    <location>
        <begin position="504"/>
        <end position="515"/>
    </location>
</feature>
<feature type="compositionally biased region" description="Low complexity" evidence="1">
    <location>
        <begin position="390"/>
        <end position="400"/>
    </location>
</feature>
<keyword evidence="2" id="KW-0812">Transmembrane</keyword>
<dbReference type="EMBL" id="MJBS01000149">
    <property type="protein sequence ID" value="OHE92394.1"/>
    <property type="molecule type" value="Genomic_DNA"/>
</dbReference>
<dbReference type="GeneID" id="34565452"/>
<keyword evidence="4" id="KW-1185">Reference proteome</keyword>
<sequence>MARFQGLDSSDLFRFDTLALRDDILVSDGKTASKVEYDEYVVFKKDNGIPSGGVKTGLEGEEDISFQLQHKDEVPGHHTLNLAFRHGYSVDHNTEADSHSICFRRNKSFDRREDGITMTPEDLDAMDLHPATLQYSRRVTNESRFWSLDRSKLSLILSFSKNPRTPYDFMSLTYDVRSRTSSVLVRQSYHPRQHSLENLDEYDQRLEACRAHWAHPFITPVVLLQVQFMRTEEAVMENINHVKALEWEVSSIAGFEAFEMERERRSKFMRRLTFASSSAAASHNEKTPQIAGPMSMANLMKSAHDVLKESIKLLDTVRWMERVVKLMLQAGDELAERMSTGELKIRLDDFHIRQTDADQRDEQDQQVQPDEPPTGPPSRSSASTRRRSLPRAPDPLADPLGNHWHEIRQYLEGLQRMCMGLETDRRMSEARCRAQIDIIYSKMAQEDNVLNARMAVASSRDSSSMKALAVITAVFLPGEFLGTLFGMSMFDWQASGEDADSTDDGGGGGGGGGGTSTNPKDPIPVLSHLFWVYWATVIPLTIGILVAWRAWWVSQDRYFRRHLSRELSEERYWTADGKPRELEHSFWWDFFYLSVRRDERPAPSASELYNNTLELSPSMSQDKDDMRSPRGDMTVRRGQISFLRSQSIRQRNTVAV</sequence>
<dbReference type="Proteomes" id="UP000176998">
    <property type="component" value="Unassembled WGS sequence"/>
</dbReference>
<gene>
    <name evidence="3" type="ORF">CORC01_12321</name>
</gene>
<evidence type="ECO:0000256" key="1">
    <source>
        <dbReference type="SAM" id="MobiDB-lite"/>
    </source>
</evidence>
<name>A0A1G4ATA6_9PEZI</name>
<dbReference type="STRING" id="1209926.A0A1G4ATA6"/>
<evidence type="ECO:0008006" key="5">
    <source>
        <dbReference type="Google" id="ProtNLM"/>
    </source>
</evidence>